<keyword evidence="2" id="KW-0680">Restriction system</keyword>
<sequence>MIRFMNNWKVAHLEELVEFTNGGAWKASEYVDEGIPVVRVSDIHNGTIILDKCKYLPQESLKKYMKNVISQGDLIITTVGSHPTQPGSVVGRSAIVPKSAHGALLNQNAVKITSVNLGLEQEYLAYLGKSQLFRNFIKSRARGSANQVRIAISELSKMEIPIPPLYIQRKIADILSAYD</sequence>
<dbReference type="Gene3D" id="3.90.220.20">
    <property type="entry name" value="DNA methylase specificity domains"/>
    <property type="match status" value="1"/>
</dbReference>
<feature type="non-terminal residue" evidence="5">
    <location>
        <position position="179"/>
    </location>
</feature>
<name>X1DVX3_9ZZZZ</name>
<evidence type="ECO:0000256" key="1">
    <source>
        <dbReference type="ARBA" id="ARBA00010923"/>
    </source>
</evidence>
<dbReference type="GO" id="GO:0003677">
    <property type="term" value="F:DNA binding"/>
    <property type="evidence" value="ECO:0007669"/>
    <property type="project" value="UniProtKB-KW"/>
</dbReference>
<proteinExistence type="inferred from homology"/>
<accession>X1DVX3</accession>
<organism evidence="5">
    <name type="scientific">marine sediment metagenome</name>
    <dbReference type="NCBI Taxonomy" id="412755"/>
    <lineage>
        <taxon>unclassified sequences</taxon>
        <taxon>metagenomes</taxon>
        <taxon>ecological metagenomes</taxon>
    </lineage>
</organism>
<gene>
    <name evidence="5" type="ORF">S01H4_47591</name>
</gene>
<keyword evidence="3" id="KW-0238">DNA-binding</keyword>
<comment type="caution">
    <text evidence="5">The sequence shown here is derived from an EMBL/GenBank/DDBJ whole genome shotgun (WGS) entry which is preliminary data.</text>
</comment>
<dbReference type="InterPro" id="IPR044946">
    <property type="entry name" value="Restrct_endonuc_typeI_TRD_sf"/>
</dbReference>
<dbReference type="Pfam" id="PF01420">
    <property type="entry name" value="Methylase_S"/>
    <property type="match status" value="1"/>
</dbReference>
<feature type="domain" description="Type I restriction modification DNA specificity" evidence="4">
    <location>
        <begin position="6"/>
        <end position="179"/>
    </location>
</feature>
<dbReference type="InterPro" id="IPR052021">
    <property type="entry name" value="Type-I_RS_S_subunit"/>
</dbReference>
<dbReference type="GO" id="GO:0009307">
    <property type="term" value="P:DNA restriction-modification system"/>
    <property type="evidence" value="ECO:0007669"/>
    <property type="project" value="UniProtKB-KW"/>
</dbReference>
<dbReference type="InterPro" id="IPR000055">
    <property type="entry name" value="Restrct_endonuc_typeI_TRD"/>
</dbReference>
<evidence type="ECO:0000256" key="3">
    <source>
        <dbReference type="ARBA" id="ARBA00023125"/>
    </source>
</evidence>
<reference evidence="5" key="1">
    <citation type="journal article" date="2014" name="Front. Microbiol.">
        <title>High frequency of phylogenetically diverse reductive dehalogenase-homologous genes in deep subseafloor sedimentary metagenomes.</title>
        <authorList>
            <person name="Kawai M."/>
            <person name="Futagami T."/>
            <person name="Toyoda A."/>
            <person name="Takaki Y."/>
            <person name="Nishi S."/>
            <person name="Hori S."/>
            <person name="Arai W."/>
            <person name="Tsubouchi T."/>
            <person name="Morono Y."/>
            <person name="Uchiyama I."/>
            <person name="Ito T."/>
            <person name="Fujiyama A."/>
            <person name="Inagaki F."/>
            <person name="Takami H."/>
        </authorList>
    </citation>
    <scope>NUCLEOTIDE SEQUENCE</scope>
    <source>
        <strain evidence="5">Expedition CK06-06</strain>
    </source>
</reference>
<dbReference type="EMBL" id="BART01026740">
    <property type="protein sequence ID" value="GAH00508.1"/>
    <property type="molecule type" value="Genomic_DNA"/>
</dbReference>
<dbReference type="PANTHER" id="PTHR30408">
    <property type="entry name" value="TYPE-1 RESTRICTION ENZYME ECOKI SPECIFICITY PROTEIN"/>
    <property type="match status" value="1"/>
</dbReference>
<dbReference type="AlphaFoldDB" id="X1DVX3"/>
<evidence type="ECO:0000313" key="5">
    <source>
        <dbReference type="EMBL" id="GAH00508.1"/>
    </source>
</evidence>
<protein>
    <recommendedName>
        <fullName evidence="4">Type I restriction modification DNA specificity domain-containing protein</fullName>
    </recommendedName>
</protein>
<evidence type="ECO:0000256" key="2">
    <source>
        <dbReference type="ARBA" id="ARBA00022747"/>
    </source>
</evidence>
<dbReference type="PANTHER" id="PTHR30408:SF12">
    <property type="entry name" value="TYPE I RESTRICTION ENZYME MJAVIII SPECIFICITY SUBUNIT"/>
    <property type="match status" value="1"/>
</dbReference>
<evidence type="ECO:0000259" key="4">
    <source>
        <dbReference type="Pfam" id="PF01420"/>
    </source>
</evidence>
<comment type="similarity">
    <text evidence="1">Belongs to the type-I restriction system S methylase family.</text>
</comment>
<dbReference type="SUPFAM" id="SSF116734">
    <property type="entry name" value="DNA methylase specificity domain"/>
    <property type="match status" value="1"/>
</dbReference>